<reference evidence="5 6" key="1">
    <citation type="submission" date="2023-10" db="EMBL/GenBank/DDBJ databases">
        <title>Draft genome sequence of Xylaria bambusicola isolate GMP-LS, the root and basal stem rot pathogen of sugarcane in Indonesia.</title>
        <authorList>
            <person name="Selvaraj P."/>
            <person name="Muralishankar V."/>
            <person name="Muruganantham S."/>
            <person name="Sp S."/>
            <person name="Haryani S."/>
            <person name="Lau K.J.X."/>
            <person name="Naqvi N.I."/>
        </authorList>
    </citation>
    <scope>NUCLEOTIDE SEQUENCE [LARGE SCALE GENOMIC DNA]</scope>
    <source>
        <strain evidence="5">GMP-LS</strain>
    </source>
</reference>
<keyword evidence="6" id="KW-1185">Reference proteome</keyword>
<evidence type="ECO:0000313" key="6">
    <source>
        <dbReference type="Proteomes" id="UP001305414"/>
    </source>
</evidence>
<proteinExistence type="predicted"/>
<protein>
    <recommendedName>
        <fullName evidence="4">Ketopantoate reductase C-terminal domain-containing protein</fullName>
    </recommendedName>
</protein>
<evidence type="ECO:0000313" key="5">
    <source>
        <dbReference type="EMBL" id="KAK5632286.1"/>
    </source>
</evidence>
<dbReference type="PANTHER" id="PTHR43765:SF2">
    <property type="entry name" value="2-DEHYDROPANTOATE 2-REDUCTASE"/>
    <property type="match status" value="1"/>
</dbReference>
<sequence length="442" mass="50111">MDDNRDSESAQRDHPSTTIEANQSLIREGQERPEQSFEKADNEAEDVDVSLSNRIHIVGFNTHAKFLAHALASTREVPIQIFSRHRRNLSQWGAENRALNLYDLRGRWVSSAKIPCPQPIIDPQRRYPDGTKKPGFLDNIIIDAAPGAVFPSIELLRPRIDRLTTICLLHPGLGLIEDIIDTFFPDPFDQPTFILGHSTHNVGRYSDTLYSLKQYKHGTLYLYNVPKFRDPTLASSPLAREGLQLSQHMTKLLSSAQTLNVVGLPETRFLVQKLPSMIFHSVADSICVILGCKYNQIRLNRDAMIMWKDLLDETLHIVTQLPELRVIPHSNERFTSPTFRRRLETSLFAQHANTSPWVKQVRVGAEVPVDYFNGYFVRRAKELGLNHKHNAMVLAMVKARLSARRLELAKDMLGTFQYMGDTDTIAGAELSPDEIANELGLD</sequence>
<dbReference type="PANTHER" id="PTHR43765">
    <property type="entry name" value="2-DEHYDROPANTOATE 2-REDUCTASE-RELATED"/>
    <property type="match status" value="1"/>
</dbReference>
<evidence type="ECO:0000256" key="3">
    <source>
        <dbReference type="SAM" id="MobiDB-lite"/>
    </source>
</evidence>
<dbReference type="InterPro" id="IPR013328">
    <property type="entry name" value="6PGD_dom2"/>
</dbReference>
<dbReference type="SUPFAM" id="SSF48179">
    <property type="entry name" value="6-phosphogluconate dehydrogenase C-terminal domain-like"/>
    <property type="match status" value="1"/>
</dbReference>
<dbReference type="Pfam" id="PF08546">
    <property type="entry name" value="ApbA_C"/>
    <property type="match status" value="1"/>
</dbReference>
<keyword evidence="2" id="KW-0560">Oxidoreductase</keyword>
<dbReference type="InterPro" id="IPR050838">
    <property type="entry name" value="Ketopantoate_reductase"/>
</dbReference>
<dbReference type="GO" id="GO:0005739">
    <property type="term" value="C:mitochondrion"/>
    <property type="evidence" value="ECO:0007669"/>
    <property type="project" value="TreeGrafter"/>
</dbReference>
<comment type="caution">
    <text evidence="5">The sequence shown here is derived from an EMBL/GenBank/DDBJ whole genome shotgun (WGS) entry which is preliminary data.</text>
</comment>
<dbReference type="GO" id="GO:0008677">
    <property type="term" value="F:2-dehydropantoate 2-reductase activity"/>
    <property type="evidence" value="ECO:0007669"/>
    <property type="project" value="TreeGrafter"/>
</dbReference>
<feature type="domain" description="Ketopantoate reductase C-terminal" evidence="4">
    <location>
        <begin position="277"/>
        <end position="399"/>
    </location>
</feature>
<organism evidence="5 6">
    <name type="scientific">Xylaria bambusicola</name>
    <dbReference type="NCBI Taxonomy" id="326684"/>
    <lineage>
        <taxon>Eukaryota</taxon>
        <taxon>Fungi</taxon>
        <taxon>Dikarya</taxon>
        <taxon>Ascomycota</taxon>
        <taxon>Pezizomycotina</taxon>
        <taxon>Sordariomycetes</taxon>
        <taxon>Xylariomycetidae</taxon>
        <taxon>Xylariales</taxon>
        <taxon>Xylariaceae</taxon>
        <taxon>Xylaria</taxon>
    </lineage>
</organism>
<name>A0AAN7ZAR5_9PEZI</name>
<dbReference type="Proteomes" id="UP001305414">
    <property type="component" value="Unassembled WGS sequence"/>
</dbReference>
<feature type="compositionally biased region" description="Basic and acidic residues" evidence="3">
    <location>
        <begin position="1"/>
        <end position="15"/>
    </location>
</feature>
<feature type="compositionally biased region" description="Basic and acidic residues" evidence="3">
    <location>
        <begin position="28"/>
        <end position="42"/>
    </location>
</feature>
<evidence type="ECO:0000256" key="2">
    <source>
        <dbReference type="ARBA" id="ARBA00023002"/>
    </source>
</evidence>
<evidence type="ECO:0000256" key="1">
    <source>
        <dbReference type="ARBA" id="ARBA00022857"/>
    </source>
</evidence>
<dbReference type="InterPro" id="IPR013752">
    <property type="entry name" value="KPA_reductase"/>
</dbReference>
<dbReference type="EMBL" id="JAWHQM010000024">
    <property type="protein sequence ID" value="KAK5632286.1"/>
    <property type="molecule type" value="Genomic_DNA"/>
</dbReference>
<accession>A0AAN7ZAR5</accession>
<dbReference type="GO" id="GO:0050661">
    <property type="term" value="F:NADP binding"/>
    <property type="evidence" value="ECO:0007669"/>
    <property type="project" value="TreeGrafter"/>
</dbReference>
<dbReference type="InterPro" id="IPR008927">
    <property type="entry name" value="6-PGluconate_DH-like_C_sf"/>
</dbReference>
<evidence type="ECO:0000259" key="4">
    <source>
        <dbReference type="Pfam" id="PF08546"/>
    </source>
</evidence>
<dbReference type="AlphaFoldDB" id="A0AAN7ZAR5"/>
<keyword evidence="1" id="KW-0521">NADP</keyword>
<feature type="compositionally biased region" description="Polar residues" evidence="3">
    <location>
        <begin position="16"/>
        <end position="25"/>
    </location>
</feature>
<gene>
    <name evidence="5" type="ORF">RRF57_008000</name>
</gene>
<feature type="region of interest" description="Disordered" evidence="3">
    <location>
        <begin position="1"/>
        <end position="44"/>
    </location>
</feature>
<dbReference type="Gene3D" id="1.10.1040.10">
    <property type="entry name" value="N-(1-d-carboxylethyl)-l-norvaline Dehydrogenase, domain 2"/>
    <property type="match status" value="1"/>
</dbReference>